<dbReference type="PANTHER" id="PTHR11360">
    <property type="entry name" value="MONOCARBOXYLATE TRANSPORTER"/>
    <property type="match status" value="1"/>
</dbReference>
<dbReference type="AlphaFoldDB" id="A0A1E2S0Z9"/>
<dbReference type="InterPro" id="IPR020846">
    <property type="entry name" value="MFS_dom"/>
</dbReference>
<feature type="transmembrane region" description="Helical" evidence="4">
    <location>
        <begin position="197"/>
        <end position="215"/>
    </location>
</feature>
<comment type="caution">
    <text evidence="6">The sequence shown here is derived from an EMBL/GenBank/DDBJ whole genome shotgun (WGS) entry which is preliminary data.</text>
</comment>
<dbReference type="RefSeq" id="WP_069094655.1">
    <property type="nucleotide sequence ID" value="NZ_MASI01000002.1"/>
</dbReference>
<feature type="transmembrane region" description="Helical" evidence="4">
    <location>
        <begin position="163"/>
        <end position="185"/>
    </location>
</feature>
<organism evidence="6 7">
    <name type="scientific">Methyloligella halotolerans</name>
    <dbReference type="NCBI Taxonomy" id="1177755"/>
    <lineage>
        <taxon>Bacteria</taxon>
        <taxon>Pseudomonadati</taxon>
        <taxon>Pseudomonadota</taxon>
        <taxon>Alphaproteobacteria</taxon>
        <taxon>Hyphomicrobiales</taxon>
        <taxon>Hyphomicrobiaceae</taxon>
        <taxon>Methyloligella</taxon>
    </lineage>
</organism>
<dbReference type="InterPro" id="IPR011701">
    <property type="entry name" value="MFS"/>
</dbReference>
<keyword evidence="7" id="KW-1185">Reference proteome</keyword>
<dbReference type="CDD" id="cd17353">
    <property type="entry name" value="MFS_OFA_like"/>
    <property type="match status" value="1"/>
</dbReference>
<accession>A0A1E2S0Z9</accession>
<evidence type="ECO:0000259" key="5">
    <source>
        <dbReference type="PROSITE" id="PS50850"/>
    </source>
</evidence>
<dbReference type="PATRIC" id="fig|1177755.3.peg.1361"/>
<evidence type="ECO:0000256" key="4">
    <source>
        <dbReference type="SAM" id="Phobius"/>
    </source>
</evidence>
<name>A0A1E2S0Z9_9HYPH</name>
<feature type="transmembrane region" description="Helical" evidence="4">
    <location>
        <begin position="420"/>
        <end position="439"/>
    </location>
</feature>
<evidence type="ECO:0000256" key="1">
    <source>
        <dbReference type="ARBA" id="ARBA00022692"/>
    </source>
</evidence>
<sequence>MAESASNWFSRENIVAKPGFSRWLVPPAALCVHLCIGQVYAFSVFNLPMTKLIGITESAPDDWKLTELGWIFSIAIVFLGLAAAFTGSWLDRQGPRKAMFIAGILFGGGFLVSSVGVYLHQLWLIYLGYGVLGGCGLGIGYISPVKTLMTWFPDRPGMATGMAIMGFGGGAMIASPLSVWLMNYFSTPDSVGVAQTFLTLGIIYLIFMFVGGTIVRVPAEGWKPEGYTAPSQPKKMVTDANVHVDTALRTPQFYLLWGVLCLNVTAGIGVLGQASAMSQEMFPGVTAAAAAGFVGLLSLFNMLGRFFWASTSDYIGRRTTYMIFFLLGMALYAAVPWTGAIGSMALFVACYAVIISMYGGGFATIPAYLKDIFGIRYVGAIHGRLLTAWSAAGVFGPVLVNYIREYQIESGVPKADAYNVTMYIMAGLLFLGFLCNLMMRPVHEKYHEQPEPAKA</sequence>
<dbReference type="Pfam" id="PF07690">
    <property type="entry name" value="MFS_1"/>
    <property type="match status" value="1"/>
</dbReference>
<dbReference type="PROSITE" id="PS50850">
    <property type="entry name" value="MFS"/>
    <property type="match status" value="1"/>
</dbReference>
<dbReference type="SUPFAM" id="SSF103473">
    <property type="entry name" value="MFS general substrate transporter"/>
    <property type="match status" value="1"/>
</dbReference>
<reference evidence="6 7" key="1">
    <citation type="submission" date="2016-07" db="EMBL/GenBank/DDBJ databases">
        <title>Draft genome sequence of Methyloligella halotolerans C2T (VKM B-2706T=CCUG 61687T=DSM 25045T), a halotolerant polyhydroxybutyrate accumulating methylotroph.</title>
        <authorList>
            <person name="Vasilenko O.V."/>
            <person name="Doronina N.V."/>
            <person name="Poroshina M.N."/>
            <person name="Tarlachkov S.V."/>
            <person name="Trotsenko Y.A."/>
        </authorList>
    </citation>
    <scope>NUCLEOTIDE SEQUENCE [LARGE SCALE GENOMIC DNA]</scope>
    <source>
        <strain evidence="6 7">VKM B-2706</strain>
    </source>
</reference>
<feature type="transmembrane region" description="Helical" evidence="4">
    <location>
        <begin position="123"/>
        <end position="142"/>
    </location>
</feature>
<feature type="transmembrane region" description="Helical" evidence="4">
    <location>
        <begin position="98"/>
        <end position="117"/>
    </location>
</feature>
<feature type="transmembrane region" description="Helical" evidence="4">
    <location>
        <begin position="320"/>
        <end position="338"/>
    </location>
</feature>
<dbReference type="EMBL" id="MASI01000002">
    <property type="protein sequence ID" value="ODA68183.1"/>
    <property type="molecule type" value="Genomic_DNA"/>
</dbReference>
<feature type="transmembrane region" description="Helical" evidence="4">
    <location>
        <begin position="20"/>
        <end position="42"/>
    </location>
</feature>
<feature type="transmembrane region" description="Helical" evidence="4">
    <location>
        <begin position="344"/>
        <end position="369"/>
    </location>
</feature>
<keyword evidence="1 4" id="KW-0812">Transmembrane</keyword>
<feature type="transmembrane region" description="Helical" evidence="4">
    <location>
        <begin position="284"/>
        <end position="308"/>
    </location>
</feature>
<dbReference type="PANTHER" id="PTHR11360:SF317">
    <property type="entry name" value="MAJOR FACILITATOR SUPERFAMILY (MFS) PROFILE DOMAIN-CONTAINING PROTEIN-RELATED"/>
    <property type="match status" value="1"/>
</dbReference>
<proteinExistence type="predicted"/>
<dbReference type="OrthoDB" id="9793415at2"/>
<dbReference type="STRING" id="1177755.A7A08_01354"/>
<evidence type="ECO:0000256" key="2">
    <source>
        <dbReference type="ARBA" id="ARBA00022989"/>
    </source>
</evidence>
<protein>
    <submittedName>
        <fullName evidence="6">Putative MFS-type transporter YhjX</fullName>
    </submittedName>
</protein>
<keyword evidence="3 4" id="KW-0472">Membrane</keyword>
<evidence type="ECO:0000313" key="6">
    <source>
        <dbReference type="EMBL" id="ODA68183.1"/>
    </source>
</evidence>
<dbReference type="Proteomes" id="UP000095087">
    <property type="component" value="Unassembled WGS sequence"/>
</dbReference>
<evidence type="ECO:0000313" key="7">
    <source>
        <dbReference type="Proteomes" id="UP000095087"/>
    </source>
</evidence>
<dbReference type="InterPro" id="IPR036259">
    <property type="entry name" value="MFS_trans_sf"/>
</dbReference>
<keyword evidence="2 4" id="KW-1133">Transmembrane helix</keyword>
<dbReference type="GO" id="GO:0022857">
    <property type="term" value="F:transmembrane transporter activity"/>
    <property type="evidence" value="ECO:0007669"/>
    <property type="project" value="InterPro"/>
</dbReference>
<dbReference type="InterPro" id="IPR050327">
    <property type="entry name" value="Proton-linked_MCT"/>
</dbReference>
<feature type="transmembrane region" description="Helical" evidence="4">
    <location>
        <begin position="68"/>
        <end position="86"/>
    </location>
</feature>
<feature type="domain" description="Major facilitator superfamily (MFS) profile" evidence="5">
    <location>
        <begin position="1"/>
        <end position="444"/>
    </location>
</feature>
<evidence type="ECO:0000256" key="3">
    <source>
        <dbReference type="ARBA" id="ARBA00023136"/>
    </source>
</evidence>
<feature type="transmembrane region" description="Helical" evidence="4">
    <location>
        <begin position="381"/>
        <end position="400"/>
    </location>
</feature>
<feature type="transmembrane region" description="Helical" evidence="4">
    <location>
        <begin position="253"/>
        <end position="272"/>
    </location>
</feature>
<gene>
    <name evidence="6" type="ORF">A7A08_01354</name>
</gene>
<dbReference type="Gene3D" id="1.20.1250.20">
    <property type="entry name" value="MFS general substrate transporter like domains"/>
    <property type="match status" value="2"/>
</dbReference>